<dbReference type="AlphaFoldDB" id="A0AAV4WRT5"/>
<dbReference type="InterPro" id="IPR013783">
    <property type="entry name" value="Ig-like_fold"/>
</dbReference>
<dbReference type="EMBL" id="BPLQ01014945">
    <property type="protein sequence ID" value="GIY84661.1"/>
    <property type="molecule type" value="Genomic_DNA"/>
</dbReference>
<evidence type="ECO:0000259" key="1">
    <source>
        <dbReference type="PROSITE" id="PS50835"/>
    </source>
</evidence>
<protein>
    <recommendedName>
        <fullName evidence="1">Ig-like domain-containing protein</fullName>
    </recommendedName>
</protein>
<keyword evidence="3" id="KW-1185">Reference proteome</keyword>
<name>A0AAV4WRT5_9ARAC</name>
<dbReference type="InterPro" id="IPR007110">
    <property type="entry name" value="Ig-like_dom"/>
</dbReference>
<gene>
    <name evidence="2" type="ORF">CDAR_466341</name>
</gene>
<organism evidence="2 3">
    <name type="scientific">Caerostris darwini</name>
    <dbReference type="NCBI Taxonomy" id="1538125"/>
    <lineage>
        <taxon>Eukaryota</taxon>
        <taxon>Metazoa</taxon>
        <taxon>Ecdysozoa</taxon>
        <taxon>Arthropoda</taxon>
        <taxon>Chelicerata</taxon>
        <taxon>Arachnida</taxon>
        <taxon>Araneae</taxon>
        <taxon>Araneomorphae</taxon>
        <taxon>Entelegynae</taxon>
        <taxon>Araneoidea</taxon>
        <taxon>Araneidae</taxon>
        <taxon>Caerostris</taxon>
    </lineage>
</organism>
<evidence type="ECO:0000313" key="2">
    <source>
        <dbReference type="EMBL" id="GIY84661.1"/>
    </source>
</evidence>
<dbReference type="SUPFAM" id="SSF48726">
    <property type="entry name" value="Immunoglobulin"/>
    <property type="match status" value="1"/>
</dbReference>
<accession>A0AAV4WRT5</accession>
<evidence type="ECO:0000313" key="3">
    <source>
        <dbReference type="Proteomes" id="UP001054837"/>
    </source>
</evidence>
<dbReference type="Gene3D" id="2.60.40.10">
    <property type="entry name" value="Immunoglobulins"/>
    <property type="match status" value="1"/>
</dbReference>
<dbReference type="InterPro" id="IPR036179">
    <property type="entry name" value="Ig-like_dom_sf"/>
</dbReference>
<proteinExistence type="predicted"/>
<feature type="domain" description="Ig-like" evidence="1">
    <location>
        <begin position="33"/>
        <end position="67"/>
    </location>
</feature>
<dbReference type="Proteomes" id="UP001054837">
    <property type="component" value="Unassembled WGS sequence"/>
</dbReference>
<comment type="caution">
    <text evidence="2">The sequence shown here is derived from an EMBL/GenBank/DDBJ whole genome shotgun (WGS) entry which is preliminary data.</text>
</comment>
<dbReference type="Pfam" id="PF13927">
    <property type="entry name" value="Ig_3"/>
    <property type="match status" value="1"/>
</dbReference>
<reference evidence="2 3" key="1">
    <citation type="submission" date="2021-06" db="EMBL/GenBank/DDBJ databases">
        <title>Caerostris darwini draft genome.</title>
        <authorList>
            <person name="Kono N."/>
            <person name="Arakawa K."/>
        </authorList>
    </citation>
    <scope>NUCLEOTIDE SEQUENCE [LARGE SCALE GENOMIC DNA]</scope>
</reference>
<dbReference type="PROSITE" id="PS50835">
    <property type="entry name" value="IG_LIKE"/>
    <property type="match status" value="1"/>
</dbReference>
<sequence>MVNKPMPCHAHYASQELKQSSQTANSPFATNAPPVWVIKPSDQSALEGISVTFDCQAEGQPRPVVRWKFGKATLNNISEDGFKDHSLFL</sequence>